<proteinExistence type="predicted"/>
<dbReference type="AlphaFoldDB" id="A0A6P1CSF8"/>
<accession>A0A6P1CSF8</accession>
<feature type="region of interest" description="Disordered" evidence="1">
    <location>
        <begin position="192"/>
        <end position="216"/>
    </location>
</feature>
<name>A0A6P1CSF8_9NOCA</name>
<feature type="domain" description="N-acetyltransferase" evidence="2">
    <location>
        <begin position="19"/>
        <end position="175"/>
    </location>
</feature>
<dbReference type="GO" id="GO:0005737">
    <property type="term" value="C:cytoplasm"/>
    <property type="evidence" value="ECO:0007669"/>
    <property type="project" value="TreeGrafter"/>
</dbReference>
<dbReference type="InterPro" id="IPR016181">
    <property type="entry name" value="Acyl_CoA_acyltransferase"/>
</dbReference>
<dbReference type="EMBL" id="JAAGVB010000013">
    <property type="protein sequence ID" value="NEW33065.1"/>
    <property type="molecule type" value="Genomic_DNA"/>
</dbReference>
<protein>
    <submittedName>
        <fullName evidence="3">GNAT family N-acetyltransferase</fullName>
    </submittedName>
</protein>
<dbReference type="Gene3D" id="3.40.630.30">
    <property type="match status" value="1"/>
</dbReference>
<dbReference type="Pfam" id="PF13302">
    <property type="entry name" value="Acetyltransf_3"/>
    <property type="match status" value="1"/>
</dbReference>
<dbReference type="PROSITE" id="PS51186">
    <property type="entry name" value="GNAT"/>
    <property type="match status" value="1"/>
</dbReference>
<organism evidence="3 4">
    <name type="scientific">Nocardia cyriacigeorgica</name>
    <dbReference type="NCBI Taxonomy" id="135487"/>
    <lineage>
        <taxon>Bacteria</taxon>
        <taxon>Bacillati</taxon>
        <taxon>Actinomycetota</taxon>
        <taxon>Actinomycetes</taxon>
        <taxon>Mycobacteriales</taxon>
        <taxon>Nocardiaceae</taxon>
        <taxon>Nocardia</taxon>
    </lineage>
</organism>
<dbReference type="GO" id="GO:1990189">
    <property type="term" value="F:protein N-terminal-serine acetyltransferase activity"/>
    <property type="evidence" value="ECO:0007669"/>
    <property type="project" value="TreeGrafter"/>
</dbReference>
<feature type="compositionally biased region" description="Basic and acidic residues" evidence="1">
    <location>
        <begin position="199"/>
        <end position="208"/>
    </location>
</feature>
<evidence type="ECO:0000259" key="2">
    <source>
        <dbReference type="PROSITE" id="PS51186"/>
    </source>
</evidence>
<evidence type="ECO:0000313" key="4">
    <source>
        <dbReference type="Proteomes" id="UP000471166"/>
    </source>
</evidence>
<dbReference type="InterPro" id="IPR051908">
    <property type="entry name" value="Ribosomal_N-acetyltransferase"/>
</dbReference>
<evidence type="ECO:0000313" key="3">
    <source>
        <dbReference type="EMBL" id="NEW33065.1"/>
    </source>
</evidence>
<dbReference type="RefSeq" id="WP_163844149.1">
    <property type="nucleotide sequence ID" value="NZ_JAAGVB010000013.1"/>
</dbReference>
<comment type="caution">
    <text evidence="3">The sequence shown here is derived from an EMBL/GenBank/DDBJ whole genome shotgun (WGS) entry which is preliminary data.</text>
</comment>
<keyword evidence="3" id="KW-0808">Transferase</keyword>
<dbReference type="PANTHER" id="PTHR43441:SF10">
    <property type="entry name" value="ACETYLTRANSFERASE"/>
    <property type="match status" value="1"/>
</dbReference>
<dbReference type="InterPro" id="IPR000182">
    <property type="entry name" value="GNAT_dom"/>
</dbReference>
<dbReference type="GO" id="GO:0008999">
    <property type="term" value="F:protein-N-terminal-alanine acetyltransferase activity"/>
    <property type="evidence" value="ECO:0007669"/>
    <property type="project" value="TreeGrafter"/>
</dbReference>
<dbReference type="Proteomes" id="UP000471166">
    <property type="component" value="Unassembled WGS sequence"/>
</dbReference>
<sequence length="216" mass="23745">MEDRVLTDGIVWLSRPRAADIDTITTLCQEPSIGEWVTIPVPYRRTAAEGFLTDIADAGWANRSPVWAIREDENKPVLGMIGLEDRGTSAAEIGFWLGSRYRGMGLMSRAVRLVCDFGLAGEGMGLVRISWHAFVGNYASAAVVRRNGFHYEGMTRLGSVQRGVRRDSWMAARLATDPAEPAADWPAHTFAESAPEASRTAERCETTRAVDLVSDE</sequence>
<reference evidence="3 4" key="1">
    <citation type="submission" date="2020-01" db="EMBL/GenBank/DDBJ databases">
        <title>Genetics and antimicrobial susceptibilities of Nocardia species isolated from the soil; a comparison with species isolated from humans.</title>
        <authorList>
            <person name="Carrasco G."/>
            <person name="Monzon S."/>
            <person name="Sansegundo M."/>
            <person name="Garcia E."/>
            <person name="Garrido N."/>
            <person name="Medina M.J."/>
            <person name="Villalon P."/>
            <person name="Ramirez-Arocha A.C."/>
            <person name="Jimenez P."/>
            <person name="Cuesta I."/>
            <person name="Valdezate S."/>
        </authorList>
    </citation>
    <scope>NUCLEOTIDE SEQUENCE [LARGE SCALE GENOMIC DNA]</scope>
    <source>
        <strain evidence="3 4">CNM20110626</strain>
    </source>
</reference>
<gene>
    <name evidence="3" type="ORF">GV791_10915</name>
</gene>
<evidence type="ECO:0000256" key="1">
    <source>
        <dbReference type="SAM" id="MobiDB-lite"/>
    </source>
</evidence>
<dbReference type="PANTHER" id="PTHR43441">
    <property type="entry name" value="RIBOSOMAL-PROTEIN-SERINE ACETYLTRANSFERASE"/>
    <property type="match status" value="1"/>
</dbReference>
<dbReference type="SUPFAM" id="SSF55729">
    <property type="entry name" value="Acyl-CoA N-acyltransferases (Nat)"/>
    <property type="match status" value="1"/>
</dbReference>